<keyword evidence="2" id="KW-1185">Reference proteome</keyword>
<gene>
    <name evidence="1" type="ORF">ACFQ4C_07065</name>
</gene>
<dbReference type="RefSeq" id="WP_379883971.1">
    <property type="nucleotide sequence ID" value="NZ_JBHTLP010000003.1"/>
</dbReference>
<evidence type="ECO:0000313" key="1">
    <source>
        <dbReference type="EMBL" id="MFD1140861.1"/>
    </source>
</evidence>
<organism evidence="1 2">
    <name type="scientific">Larkinella insperata</name>
    <dbReference type="NCBI Taxonomy" id="332158"/>
    <lineage>
        <taxon>Bacteria</taxon>
        <taxon>Pseudomonadati</taxon>
        <taxon>Bacteroidota</taxon>
        <taxon>Cytophagia</taxon>
        <taxon>Cytophagales</taxon>
        <taxon>Spirosomataceae</taxon>
        <taxon>Larkinella</taxon>
    </lineage>
</organism>
<dbReference type="Proteomes" id="UP001597116">
    <property type="component" value="Unassembled WGS sequence"/>
</dbReference>
<dbReference type="EMBL" id="JBHTLP010000003">
    <property type="protein sequence ID" value="MFD1140861.1"/>
    <property type="molecule type" value="Genomic_DNA"/>
</dbReference>
<accession>A0ABW3Q6M3</accession>
<comment type="caution">
    <text evidence="1">The sequence shown here is derived from an EMBL/GenBank/DDBJ whole genome shotgun (WGS) entry which is preliminary data.</text>
</comment>
<proteinExistence type="predicted"/>
<evidence type="ECO:0000313" key="2">
    <source>
        <dbReference type="Proteomes" id="UP001597116"/>
    </source>
</evidence>
<sequence length="76" mass="8162">MKVNSFIVVKKNYKNSQFRAQIVELCRSGIFSDQQLLDQLKISRGGGPSELHLGTGTATTSGIGKPAGFALDLLLP</sequence>
<name>A0ABW3Q6M3_9BACT</name>
<reference evidence="2" key="1">
    <citation type="journal article" date="2019" name="Int. J. Syst. Evol. Microbiol.">
        <title>The Global Catalogue of Microorganisms (GCM) 10K type strain sequencing project: providing services to taxonomists for standard genome sequencing and annotation.</title>
        <authorList>
            <consortium name="The Broad Institute Genomics Platform"/>
            <consortium name="The Broad Institute Genome Sequencing Center for Infectious Disease"/>
            <person name="Wu L."/>
            <person name="Ma J."/>
        </authorList>
    </citation>
    <scope>NUCLEOTIDE SEQUENCE [LARGE SCALE GENOMIC DNA]</scope>
    <source>
        <strain evidence="2">CCUG 55608</strain>
    </source>
</reference>
<protein>
    <submittedName>
        <fullName evidence="1">Uncharacterized protein</fullName>
    </submittedName>
</protein>